<dbReference type="OrthoDB" id="3535870at2759"/>
<proteinExistence type="predicted"/>
<dbReference type="EMBL" id="VICG01000003">
    <property type="protein sequence ID" value="KAA8573629.1"/>
    <property type="molecule type" value="Genomic_DNA"/>
</dbReference>
<comment type="caution">
    <text evidence="3">The sequence shown here is derived from an EMBL/GenBank/DDBJ whole genome shotgun (WGS) entry which is preliminary data.</text>
</comment>
<organism evidence="3 4">
    <name type="scientific">Monilinia fructicola</name>
    <name type="common">Brown rot fungus</name>
    <name type="synonym">Ciboria fructicola</name>
    <dbReference type="NCBI Taxonomy" id="38448"/>
    <lineage>
        <taxon>Eukaryota</taxon>
        <taxon>Fungi</taxon>
        <taxon>Dikarya</taxon>
        <taxon>Ascomycota</taxon>
        <taxon>Pezizomycotina</taxon>
        <taxon>Leotiomycetes</taxon>
        <taxon>Helotiales</taxon>
        <taxon>Sclerotiniaceae</taxon>
        <taxon>Monilinia</taxon>
    </lineage>
</organism>
<feature type="region of interest" description="Disordered" evidence="1">
    <location>
        <begin position="1"/>
        <end position="24"/>
    </location>
</feature>
<feature type="compositionally biased region" description="Polar residues" evidence="1">
    <location>
        <begin position="412"/>
        <end position="424"/>
    </location>
</feature>
<evidence type="ECO:0000313" key="4">
    <source>
        <dbReference type="Proteomes" id="UP000322873"/>
    </source>
</evidence>
<gene>
    <name evidence="3" type="ORF">EYC84_005212</name>
</gene>
<feature type="region of interest" description="Disordered" evidence="1">
    <location>
        <begin position="148"/>
        <end position="184"/>
    </location>
</feature>
<feature type="transmembrane region" description="Helical" evidence="2">
    <location>
        <begin position="37"/>
        <end position="60"/>
    </location>
</feature>
<reference evidence="3 4" key="1">
    <citation type="submission" date="2019-06" db="EMBL/GenBank/DDBJ databases">
        <title>Genome Sequence of the Brown Rot Fungal Pathogen Monilinia fructicola.</title>
        <authorList>
            <person name="De Miccolis Angelini R.M."/>
            <person name="Landi L."/>
            <person name="Abate D."/>
            <person name="Pollastro S."/>
            <person name="Romanazzi G."/>
            <person name="Faretra F."/>
        </authorList>
    </citation>
    <scope>NUCLEOTIDE SEQUENCE [LARGE SCALE GENOMIC DNA]</scope>
    <source>
        <strain evidence="3 4">Mfrc123</strain>
    </source>
</reference>
<feature type="compositionally biased region" description="Low complexity" evidence="1">
    <location>
        <begin position="7"/>
        <end position="24"/>
    </location>
</feature>
<protein>
    <submittedName>
        <fullName evidence="3">Uncharacterized protein</fullName>
    </submittedName>
</protein>
<keyword evidence="4" id="KW-1185">Reference proteome</keyword>
<evidence type="ECO:0000256" key="1">
    <source>
        <dbReference type="SAM" id="MobiDB-lite"/>
    </source>
</evidence>
<dbReference type="VEuPathDB" id="FungiDB:MFRU_001g04040"/>
<feature type="region of interest" description="Disordered" evidence="1">
    <location>
        <begin position="343"/>
        <end position="454"/>
    </location>
</feature>
<feature type="compositionally biased region" description="Polar residues" evidence="1">
    <location>
        <begin position="296"/>
        <end position="313"/>
    </location>
</feature>
<evidence type="ECO:0000313" key="3">
    <source>
        <dbReference type="EMBL" id="KAA8573629.1"/>
    </source>
</evidence>
<keyword evidence="2" id="KW-1133">Transmembrane helix</keyword>
<dbReference type="AlphaFoldDB" id="A0A5M9JZP2"/>
<feature type="region of interest" description="Disordered" evidence="1">
    <location>
        <begin position="205"/>
        <end position="315"/>
    </location>
</feature>
<keyword evidence="2" id="KW-0472">Membrane</keyword>
<name>A0A5M9JZP2_MONFR</name>
<sequence length="493" mass="55072">MSSDNQTTPSSSTLPSPPASAGTSRVRPRRFYMLRAFIYRLLPLMLFTVFLITGTVILIYAVVNKRALPPKFIIGSFLTIGILVLSWAALRTILFLRREFGTRGVDEAEAKMHRLRRLGAGKQGWSRKCWRWLRETGVLIGKWGARSEGARSPVRGRNGVGARGSPRNPPAGGAQEDAKVAREGVQSRDVGCAVPDARISPLQLEATCSPPSFPGPQKQNQHDSGRKPTLHPSRGTEKSRGASTVNSTKVRSRDKLTTAHPSPPHASQPVIYIEGQPQKMKSQTHGSAHQPIPSRQDVSSTDTPRWHTPQQAFSRPVYYPRPARALPPSLSIEHILAHPQVHAQEMPSDHNPPRPMHPQSQTRKPLRETCHGAQPCVSQKTSPQRKAPHQKEDRTLPAHSPLRNPWHREQNEGLQQNEPQSQSRAPHEQGRYSAYNPPPSQIIPEITSAPSRRYTVPCFSGPTELQRLESMKFEMKMDADGYYRHGLYDQRDP</sequence>
<dbReference type="Proteomes" id="UP000322873">
    <property type="component" value="Unassembled WGS sequence"/>
</dbReference>
<accession>A0A5M9JZP2</accession>
<keyword evidence="2" id="KW-0812">Transmembrane</keyword>
<feature type="transmembrane region" description="Helical" evidence="2">
    <location>
        <begin position="72"/>
        <end position="90"/>
    </location>
</feature>
<evidence type="ECO:0000256" key="2">
    <source>
        <dbReference type="SAM" id="Phobius"/>
    </source>
</evidence>